<evidence type="ECO:0000313" key="2">
    <source>
        <dbReference type="Proteomes" id="UP000195442"/>
    </source>
</evidence>
<accession>A0A1R4HEX6</accession>
<protein>
    <submittedName>
        <fullName evidence="1">Uncharacterized protein</fullName>
    </submittedName>
</protein>
<proteinExistence type="predicted"/>
<sequence length="52" mass="5817">MTEVITTPILYDIYVHYRRSALESNPSKSVMLQMNLDLDFAPPPTGELCGTS</sequence>
<dbReference type="Proteomes" id="UP000195442">
    <property type="component" value="Unassembled WGS sequence"/>
</dbReference>
<evidence type="ECO:0000313" key="1">
    <source>
        <dbReference type="EMBL" id="SJM94798.1"/>
    </source>
</evidence>
<reference evidence="2" key="1">
    <citation type="submission" date="2017-02" db="EMBL/GenBank/DDBJ databases">
        <authorList>
            <person name="Daims H."/>
        </authorList>
    </citation>
    <scope>NUCLEOTIDE SEQUENCE [LARGE SCALE GENOMIC DNA]</scope>
</reference>
<keyword evidence="2" id="KW-1185">Reference proteome</keyword>
<dbReference type="AlphaFoldDB" id="A0A1R4HEX6"/>
<organism evidence="1 2">
    <name type="scientific">Crenothrix polyspora</name>
    <dbReference type="NCBI Taxonomy" id="360316"/>
    <lineage>
        <taxon>Bacteria</taxon>
        <taxon>Pseudomonadati</taxon>
        <taxon>Pseudomonadota</taxon>
        <taxon>Gammaproteobacteria</taxon>
        <taxon>Methylococcales</taxon>
        <taxon>Crenotrichaceae</taxon>
        <taxon>Crenothrix</taxon>
    </lineage>
</organism>
<gene>
    <name evidence="1" type="ORF">CRENPOLYSF2_4270004</name>
</gene>
<dbReference type="EMBL" id="FUKJ01000365">
    <property type="protein sequence ID" value="SJM94798.1"/>
    <property type="molecule type" value="Genomic_DNA"/>
</dbReference>
<name>A0A1R4HEX6_9GAMM</name>